<evidence type="ECO:0000256" key="5">
    <source>
        <dbReference type="ARBA" id="ARBA00022840"/>
    </source>
</evidence>
<evidence type="ECO:0000259" key="11">
    <source>
        <dbReference type="PROSITE" id="PS51194"/>
    </source>
</evidence>
<dbReference type="PANTHER" id="PTHR47157">
    <property type="entry name" value="CHROMODOMAIN-HELICASE-DNA-BINDING PROTEIN 1-LIKE"/>
    <property type="match status" value="1"/>
</dbReference>
<evidence type="ECO:0000256" key="4">
    <source>
        <dbReference type="ARBA" id="ARBA00022801"/>
    </source>
</evidence>
<dbReference type="InterPro" id="IPR038718">
    <property type="entry name" value="SNF2-like_sf"/>
</dbReference>
<dbReference type="PROSITE" id="PS51192">
    <property type="entry name" value="HELICASE_ATP_BIND_1"/>
    <property type="match status" value="1"/>
</dbReference>
<dbReference type="SMART" id="SM00292">
    <property type="entry name" value="BRCT"/>
    <property type="match status" value="1"/>
</dbReference>
<dbReference type="Gene3D" id="3.40.220.10">
    <property type="entry name" value="Leucine Aminopeptidase, subunit E, domain 1"/>
    <property type="match status" value="1"/>
</dbReference>
<evidence type="ECO:0000313" key="12">
    <source>
        <dbReference type="EMBL" id="KAK6731165.1"/>
    </source>
</evidence>
<evidence type="ECO:0000313" key="13">
    <source>
        <dbReference type="Proteomes" id="UP001303046"/>
    </source>
</evidence>
<name>A0ABR1C0A5_NECAM</name>
<dbReference type="Gene3D" id="3.40.50.10190">
    <property type="entry name" value="BRCT domain"/>
    <property type="match status" value="1"/>
</dbReference>
<dbReference type="SMART" id="SM00490">
    <property type="entry name" value="HELICc"/>
    <property type="match status" value="1"/>
</dbReference>
<feature type="domain" description="Reverse transcriptase" evidence="9">
    <location>
        <begin position="1654"/>
        <end position="1901"/>
    </location>
</feature>
<evidence type="ECO:0000256" key="2">
    <source>
        <dbReference type="ARBA" id="ARBA00007025"/>
    </source>
</evidence>
<dbReference type="PROSITE" id="PS50878">
    <property type="entry name" value="RT_POL"/>
    <property type="match status" value="1"/>
</dbReference>
<dbReference type="SUPFAM" id="SSF56672">
    <property type="entry name" value="DNA/RNA polymerases"/>
    <property type="match status" value="1"/>
</dbReference>
<feature type="compositionally biased region" description="Acidic residues" evidence="7">
    <location>
        <begin position="956"/>
        <end position="972"/>
    </location>
</feature>
<feature type="domain" description="Helicase C-terminal" evidence="11">
    <location>
        <begin position="328"/>
        <end position="498"/>
    </location>
</feature>
<dbReference type="CDD" id="cd01650">
    <property type="entry name" value="RT_nLTR_like"/>
    <property type="match status" value="1"/>
</dbReference>
<gene>
    <name evidence="12" type="primary">Necator_chrI.g3687</name>
    <name evidence="12" type="ORF">RB195_007558</name>
</gene>
<evidence type="ECO:0000259" key="10">
    <source>
        <dbReference type="PROSITE" id="PS51192"/>
    </source>
</evidence>
<dbReference type="Gene3D" id="3.40.50.10810">
    <property type="entry name" value="Tandem AAA-ATPase domain"/>
    <property type="match status" value="1"/>
</dbReference>
<dbReference type="Gene3D" id="3.30.70.270">
    <property type="match status" value="1"/>
</dbReference>
<dbReference type="InterPro" id="IPR049730">
    <property type="entry name" value="SNF2/RAD54-like_C"/>
</dbReference>
<evidence type="ECO:0000259" key="9">
    <source>
        <dbReference type="PROSITE" id="PS50878"/>
    </source>
</evidence>
<feature type="compositionally biased region" description="Pro residues" evidence="7">
    <location>
        <begin position="895"/>
        <end position="914"/>
    </location>
</feature>
<dbReference type="InterPro" id="IPR036691">
    <property type="entry name" value="Endo/exonu/phosph_ase_sf"/>
</dbReference>
<evidence type="ECO:0000256" key="6">
    <source>
        <dbReference type="ARBA" id="ARBA00023242"/>
    </source>
</evidence>
<dbReference type="SUPFAM" id="SSF52113">
    <property type="entry name" value="BRCT domain"/>
    <property type="match status" value="1"/>
</dbReference>
<dbReference type="InterPro" id="IPR000330">
    <property type="entry name" value="SNF2_N"/>
</dbReference>
<dbReference type="SUPFAM" id="SSF52949">
    <property type="entry name" value="Macro domain-like"/>
    <property type="match status" value="1"/>
</dbReference>
<dbReference type="InterPro" id="IPR031053">
    <property type="entry name" value="ALC1"/>
</dbReference>
<comment type="caution">
    <text evidence="12">The sequence shown here is derived from an EMBL/GenBank/DDBJ whole genome shotgun (WGS) entry which is preliminary data.</text>
</comment>
<feature type="compositionally biased region" description="Basic residues" evidence="7">
    <location>
        <begin position="993"/>
        <end position="1005"/>
    </location>
</feature>
<evidence type="ECO:0000256" key="7">
    <source>
        <dbReference type="SAM" id="MobiDB-lite"/>
    </source>
</evidence>
<dbReference type="InterPro" id="IPR036420">
    <property type="entry name" value="BRCT_dom_sf"/>
</dbReference>
<keyword evidence="3" id="KW-0547">Nucleotide-binding</keyword>
<dbReference type="PROSITE" id="PS51194">
    <property type="entry name" value="HELICASE_CTER"/>
    <property type="match status" value="1"/>
</dbReference>
<dbReference type="InterPro" id="IPR027417">
    <property type="entry name" value="P-loop_NTPase"/>
</dbReference>
<dbReference type="Pfam" id="PF00271">
    <property type="entry name" value="Helicase_C"/>
    <property type="match status" value="1"/>
</dbReference>
<keyword evidence="13" id="KW-1185">Reference proteome</keyword>
<dbReference type="Pfam" id="PF00176">
    <property type="entry name" value="SNF2-rel_dom"/>
    <property type="match status" value="1"/>
</dbReference>
<dbReference type="InterPro" id="IPR043502">
    <property type="entry name" value="DNA/RNA_pol_sf"/>
</dbReference>
<feature type="region of interest" description="Disordered" evidence="7">
    <location>
        <begin position="891"/>
        <end position="1034"/>
    </location>
</feature>
<dbReference type="SUPFAM" id="SSF52540">
    <property type="entry name" value="P-loop containing nucleoside triphosphate hydrolases"/>
    <property type="match status" value="2"/>
</dbReference>
<dbReference type="Proteomes" id="UP001303046">
    <property type="component" value="Unassembled WGS sequence"/>
</dbReference>
<dbReference type="InterPro" id="IPR001357">
    <property type="entry name" value="BRCT_dom"/>
</dbReference>
<dbReference type="CDD" id="cd17919">
    <property type="entry name" value="DEXHc_Snf"/>
    <property type="match status" value="1"/>
</dbReference>
<evidence type="ECO:0008006" key="14">
    <source>
        <dbReference type="Google" id="ProtNLM"/>
    </source>
</evidence>
<evidence type="ECO:0000256" key="3">
    <source>
        <dbReference type="ARBA" id="ARBA00022741"/>
    </source>
</evidence>
<proteinExistence type="inferred from homology"/>
<evidence type="ECO:0000259" key="8">
    <source>
        <dbReference type="PROSITE" id="PS50172"/>
    </source>
</evidence>
<protein>
    <recommendedName>
        <fullName evidence="14">Protein, SNF2 family</fullName>
    </recommendedName>
</protein>
<dbReference type="SUPFAM" id="SSF56219">
    <property type="entry name" value="DNase I-like"/>
    <property type="match status" value="1"/>
</dbReference>
<dbReference type="InterPro" id="IPR001650">
    <property type="entry name" value="Helicase_C-like"/>
</dbReference>
<dbReference type="PANTHER" id="PTHR47157:SF1">
    <property type="entry name" value="CHROMODOMAIN-HELICASE-DNA-BINDING PROTEIN 1-LIKE"/>
    <property type="match status" value="1"/>
</dbReference>
<organism evidence="12 13">
    <name type="scientific">Necator americanus</name>
    <name type="common">Human hookworm</name>
    <dbReference type="NCBI Taxonomy" id="51031"/>
    <lineage>
        <taxon>Eukaryota</taxon>
        <taxon>Metazoa</taxon>
        <taxon>Ecdysozoa</taxon>
        <taxon>Nematoda</taxon>
        <taxon>Chromadorea</taxon>
        <taxon>Rhabditida</taxon>
        <taxon>Rhabditina</taxon>
        <taxon>Rhabditomorpha</taxon>
        <taxon>Strongyloidea</taxon>
        <taxon>Ancylostomatidae</taxon>
        <taxon>Bunostominae</taxon>
        <taxon>Necator</taxon>
    </lineage>
</organism>
<dbReference type="InterPro" id="IPR014001">
    <property type="entry name" value="Helicase_ATP-bd"/>
</dbReference>
<dbReference type="Gene3D" id="3.40.50.300">
    <property type="entry name" value="P-loop containing nucleotide triphosphate hydrolases"/>
    <property type="match status" value="1"/>
</dbReference>
<dbReference type="Pfam" id="PF00078">
    <property type="entry name" value="RVT_1"/>
    <property type="match status" value="1"/>
</dbReference>
<keyword evidence="6" id="KW-0539">Nucleus</keyword>
<feature type="domain" description="BRCT" evidence="8">
    <location>
        <begin position="1036"/>
        <end position="1132"/>
    </location>
</feature>
<sequence>MTDINPLAEKWKKRGLVLRDYQKEGVEVMDTWYQAGHGGINGDEMGLGKTCQAIVQMLRMREDGKGPFLVVCPLSVCDHWLSEVERFSCGSLYPVGYHGYETARADILKRLRKLQKNTVFIVPFHIFRSDAEVIAGFQEKSDLEFDVVVVDEAHNIKNSECQLAESLKPYRRKAWFLLMTGTPIQNDLGELYSLFTFVDPSTFKDNMTAKKTFVERYSDNANMERLRKILSKYLIRRTKDVVCKELPPCEQVIIYHNISEVQKKLYLDIIAQDYEKFLESTRQEHQSLVNLQMQLRKCVLHPYLFKGVEPEPFAEGEHLVEASGKFMVLDRLLRYLKKKGHRCLIFSQFVIVLDIVQDFMDLRGYNYERFDGSVRAEERFASINNFQNNVKRGTRTRGSPARDDPWCFLLTTKAGGVGLNLTAADTVIFLDADWNPQNDIQAMARCHRIGQNRPVRVVRLIARYTIEQHMHARIREKLKFTDKVMGNEEMKVTGYDMLMMIKQSLGTLKEQTHEKYDLTDKDLESVIGETNAVGEWLPLKSDKENKVPAALRLNPDEVDRRDTDLNDYRVYEGHHYRVSAKDEAAFKELRLLKLAGTKRNGKRRNFRSYSDEMVGSEGGMVRGKENKSAYDEKRKLAAQAKKDALWTANDVPELIDLTTCDDPCSAAAINSIGMVLPHVNPSIVVLGETKSGYVSGNLPLPTAEDQQSLYADVVEEGVPLHYVHGDVTKPQREETDHSKCRLILHCVDNSGVFGNRGIFAALREKDPSIADKYELISRMGDMKMGDAHLISIVKSTEDDEMQPSTSSEVEEAVVLFVAQSSKHRDEIRPTILELCFSRIGEYARHNNVSVHMARIGYGTSLNWYTVERLIKKCISDHGIPTYIYYFARPQRPQQPLSPQPTQRPPVKRPNPAPHGPNKRSKLRKDSGDFVVGDGKEESEEESDSSSASSSASDHDWSEEDEDEEEEKEDISDESGSSCEEIEDEELEELKITRSPRRRPRMSRRSRSSDRSKTSSSRSDTGKHMNESDFEGYQTPEPKALFRDVAVSLYGLDKDMANKLTDFVVENEGYPVTEVNELKDATHAVVGHQTAIDSRKFEEFKRMFDVNCIFIKESWISDCIEAREKLDPLMYKLDYSLLLHNGLPPYHSGVEVTLDVELRCTAEVGRRPVVKAKFAVAWLLSLGKSLFATPAYSLPQYPAHWALPSRQTSDGMATGERRSNLRLLRTSLILDQGDTRTTRHGDCLRLCTYNVRTVSTDADLHALLGAAERIKFHVIALQETKCRRSDVRQMNDGTLVIRGEKVPSRNVGGAGFVVHPSVVHLVGSHEILSPRLAILRLRPLRQKSISIINCYSPTSAADDFELDAFYEELEEVVHNEKSFYKFVVGDFNAKLGKATEEEYRIGRFGLGDRNENVVLITVSFVLKYDLATRWKEQLWHRRRKEVDCVLDDSLSQGDWHIEEDPNVDYEMLLRGLRACAERASKSRTTNLDRISKTTKELLGRRALRLDPNASHIERLVANTSCRKALQEDLLKYRQKKILEAAERRTSLKKRRRDLRECNILLAALLNEGGTRTSSRREMEIITERFYSNLFRSSTPLSSPIIPTGEAPPRILPSEVRVAIKSMKPGTAPGPDFISADFLRAGGHPLHVILAAHMTSYLQKERIPDQWKTSRTVLIHKKGDREDLRNYRPICLLSVLYKVFTKIILTRISRTLDEAQPQEQAGFRQRFSCLDHIQPLSRVIEICREYRLHLVLTFVDYEKAFDSVETNAILSALVDQAFPPPSHHTHWKGKGVRQGDTISPKLFTAALQWIMKSLSWEERGIRVDGRFLSNLRFADDIVLFSSSTNEAETMLNELDEAGKRIGLRINRKKTQFMKNAHCEDGEVQLEGSQIVETPSYVYLGRSMNMENDLKEELNRRMRAAWAAFAAVREATDQLTDHDLRAHLFDSTVLPALCYAAETWADTAATSRKLLTTHRALERCLLKFNRRTQHLAGLRSSDLRGMSRLRDPAEYVSKAKHRWAGHIMRRIDDRWTKRMLEWIPRDAKRPRGRPPTRWGDVFAARMDQLRAQLDTAQGPRQHHSRSLRTSWMTMARERNEWKRCWGPHVE</sequence>
<dbReference type="InterPro" id="IPR043128">
    <property type="entry name" value="Rev_trsase/Diguanyl_cyclase"/>
</dbReference>
<reference evidence="12 13" key="1">
    <citation type="submission" date="2023-08" db="EMBL/GenBank/DDBJ databases">
        <title>A Necator americanus chromosomal reference genome.</title>
        <authorList>
            <person name="Ilik V."/>
            <person name="Petrzelkova K.J."/>
            <person name="Pardy F."/>
            <person name="Fuh T."/>
            <person name="Niatou-Singa F.S."/>
            <person name="Gouil Q."/>
            <person name="Baker L."/>
            <person name="Ritchie M.E."/>
            <person name="Jex A.R."/>
            <person name="Gazzola D."/>
            <person name="Li H."/>
            <person name="Toshio Fujiwara R."/>
            <person name="Zhan B."/>
            <person name="Aroian R.V."/>
            <person name="Pafco B."/>
            <person name="Schwarz E.M."/>
        </authorList>
    </citation>
    <scope>NUCLEOTIDE SEQUENCE [LARGE SCALE GENOMIC DNA]</scope>
    <source>
        <strain evidence="12 13">Aroian</strain>
        <tissue evidence="12">Whole animal</tissue>
    </source>
</reference>
<evidence type="ECO:0000256" key="1">
    <source>
        <dbReference type="ARBA" id="ARBA00004123"/>
    </source>
</evidence>
<dbReference type="InterPro" id="IPR043472">
    <property type="entry name" value="Macro_dom-like"/>
</dbReference>
<dbReference type="SMART" id="SM00487">
    <property type="entry name" value="DEXDc"/>
    <property type="match status" value="1"/>
</dbReference>
<dbReference type="EMBL" id="JAVFWL010000001">
    <property type="protein sequence ID" value="KAK6731165.1"/>
    <property type="molecule type" value="Genomic_DNA"/>
</dbReference>
<comment type="subcellular location">
    <subcellularLocation>
        <location evidence="1">Nucleus</location>
    </subcellularLocation>
</comment>
<dbReference type="InterPro" id="IPR000477">
    <property type="entry name" value="RT_dom"/>
</dbReference>
<feature type="domain" description="Helicase ATP-binding" evidence="10">
    <location>
        <begin position="30"/>
        <end position="201"/>
    </location>
</feature>
<keyword evidence="4" id="KW-0378">Hydrolase</keyword>
<comment type="similarity">
    <text evidence="2">Belongs to the SNF2/RAD54 helicase family.</text>
</comment>
<accession>A0ABR1C0A5</accession>
<dbReference type="CDD" id="cd18793">
    <property type="entry name" value="SF2_C_SNF"/>
    <property type="match status" value="1"/>
</dbReference>
<keyword evidence="5" id="KW-0067">ATP-binding</keyword>
<dbReference type="Gene3D" id="3.60.10.10">
    <property type="entry name" value="Endonuclease/exonuclease/phosphatase"/>
    <property type="match status" value="1"/>
</dbReference>
<dbReference type="PROSITE" id="PS50172">
    <property type="entry name" value="BRCT"/>
    <property type="match status" value="1"/>
</dbReference>